<evidence type="ECO:0000313" key="1">
    <source>
        <dbReference type="EMBL" id="TFK64119.1"/>
    </source>
</evidence>
<reference evidence="1 2" key="1">
    <citation type="journal article" date="2019" name="Nat. Ecol. Evol.">
        <title>Megaphylogeny resolves global patterns of mushroom evolution.</title>
        <authorList>
            <person name="Varga T."/>
            <person name="Krizsan K."/>
            <person name="Foldi C."/>
            <person name="Dima B."/>
            <person name="Sanchez-Garcia M."/>
            <person name="Sanchez-Ramirez S."/>
            <person name="Szollosi G.J."/>
            <person name="Szarkandi J.G."/>
            <person name="Papp V."/>
            <person name="Albert L."/>
            <person name="Andreopoulos W."/>
            <person name="Angelini C."/>
            <person name="Antonin V."/>
            <person name="Barry K.W."/>
            <person name="Bougher N.L."/>
            <person name="Buchanan P."/>
            <person name="Buyck B."/>
            <person name="Bense V."/>
            <person name="Catcheside P."/>
            <person name="Chovatia M."/>
            <person name="Cooper J."/>
            <person name="Damon W."/>
            <person name="Desjardin D."/>
            <person name="Finy P."/>
            <person name="Geml J."/>
            <person name="Haridas S."/>
            <person name="Hughes K."/>
            <person name="Justo A."/>
            <person name="Karasinski D."/>
            <person name="Kautmanova I."/>
            <person name="Kiss B."/>
            <person name="Kocsube S."/>
            <person name="Kotiranta H."/>
            <person name="LaButti K.M."/>
            <person name="Lechner B.E."/>
            <person name="Liimatainen K."/>
            <person name="Lipzen A."/>
            <person name="Lukacs Z."/>
            <person name="Mihaltcheva S."/>
            <person name="Morgado L.N."/>
            <person name="Niskanen T."/>
            <person name="Noordeloos M.E."/>
            <person name="Ohm R.A."/>
            <person name="Ortiz-Santana B."/>
            <person name="Ovrebo C."/>
            <person name="Racz N."/>
            <person name="Riley R."/>
            <person name="Savchenko A."/>
            <person name="Shiryaev A."/>
            <person name="Soop K."/>
            <person name="Spirin V."/>
            <person name="Szebenyi C."/>
            <person name="Tomsovsky M."/>
            <person name="Tulloss R.E."/>
            <person name="Uehling J."/>
            <person name="Grigoriev I.V."/>
            <person name="Vagvolgyi C."/>
            <person name="Papp T."/>
            <person name="Martin F.M."/>
            <person name="Miettinen O."/>
            <person name="Hibbett D.S."/>
            <person name="Nagy L.G."/>
        </authorList>
    </citation>
    <scope>NUCLEOTIDE SEQUENCE [LARGE SCALE GENOMIC DNA]</scope>
    <source>
        <strain evidence="1 2">NL-1719</strain>
    </source>
</reference>
<gene>
    <name evidence="1" type="ORF">BDN72DRAFT_846874</name>
</gene>
<sequence>MSWLSSYSSSPTISELNDVAKAAITVFKKHDLQTCVVGSLACYHYGMNRTPADVDLIVMSRSYSQEQLKEMLVREDPRFYTVRAKNWPRDTFNVLWFRISTSNTSYSVSKTCKIDILQPGVMNIPSVPSQLFVQTAGLPLMPFLPLLLLKLQAWEDHGNSSKPHLQRKQTTDVTDLISLTDLIKQRRFEKEELKAKGDWTWTGTVLLSESVGRIARFKSTYSTTENAWKQIVL</sequence>
<name>A0ACD3AEU0_9AGAR</name>
<organism evidence="1 2">
    <name type="scientific">Pluteus cervinus</name>
    <dbReference type="NCBI Taxonomy" id="181527"/>
    <lineage>
        <taxon>Eukaryota</taxon>
        <taxon>Fungi</taxon>
        <taxon>Dikarya</taxon>
        <taxon>Basidiomycota</taxon>
        <taxon>Agaricomycotina</taxon>
        <taxon>Agaricomycetes</taxon>
        <taxon>Agaricomycetidae</taxon>
        <taxon>Agaricales</taxon>
        <taxon>Pluteineae</taxon>
        <taxon>Pluteaceae</taxon>
        <taxon>Pluteus</taxon>
    </lineage>
</organism>
<dbReference type="Proteomes" id="UP000308600">
    <property type="component" value="Unassembled WGS sequence"/>
</dbReference>
<accession>A0ACD3AEU0</accession>
<dbReference type="EMBL" id="ML208488">
    <property type="protein sequence ID" value="TFK64119.1"/>
    <property type="molecule type" value="Genomic_DNA"/>
</dbReference>
<evidence type="ECO:0000313" key="2">
    <source>
        <dbReference type="Proteomes" id="UP000308600"/>
    </source>
</evidence>
<proteinExistence type="predicted"/>
<protein>
    <submittedName>
        <fullName evidence="1">Uncharacterized protein</fullName>
    </submittedName>
</protein>
<keyword evidence="2" id="KW-1185">Reference proteome</keyword>